<evidence type="ECO:0000313" key="9">
    <source>
        <dbReference type="EMBL" id="KSU88577.1"/>
    </source>
</evidence>
<keyword evidence="10" id="KW-1185">Reference proteome</keyword>
<evidence type="ECO:0000259" key="5">
    <source>
        <dbReference type="Pfam" id="PF25982"/>
    </source>
</evidence>
<organism evidence="9 10">
    <name type="scientific">Priestia veravalensis</name>
    <dbReference type="NCBI Taxonomy" id="1414648"/>
    <lineage>
        <taxon>Bacteria</taxon>
        <taxon>Bacillati</taxon>
        <taxon>Bacillota</taxon>
        <taxon>Bacilli</taxon>
        <taxon>Bacillales</taxon>
        <taxon>Bacillaceae</taxon>
        <taxon>Priestia</taxon>
    </lineage>
</organism>
<dbReference type="Pfam" id="PF25982">
    <property type="entry name" value="HH_YknX"/>
    <property type="match status" value="1"/>
</dbReference>
<dbReference type="Gene3D" id="2.40.420.20">
    <property type="match status" value="1"/>
</dbReference>
<dbReference type="Pfam" id="PF25984">
    <property type="entry name" value="BSH_YknX"/>
    <property type="match status" value="1"/>
</dbReference>
<evidence type="ECO:0000256" key="3">
    <source>
        <dbReference type="ARBA" id="ARBA00023054"/>
    </source>
</evidence>
<dbReference type="NCBIfam" id="TIGR01730">
    <property type="entry name" value="RND_mfp"/>
    <property type="match status" value="1"/>
</dbReference>
<evidence type="ECO:0000256" key="2">
    <source>
        <dbReference type="ARBA" id="ARBA00009477"/>
    </source>
</evidence>
<gene>
    <name evidence="9" type="ORF">AS180_07020</name>
</gene>
<dbReference type="InterPro" id="IPR058638">
    <property type="entry name" value="HH_YknX-like"/>
</dbReference>
<evidence type="ECO:0000259" key="8">
    <source>
        <dbReference type="Pfam" id="PF25990"/>
    </source>
</evidence>
<protein>
    <submittedName>
        <fullName evidence="9">RND transporter</fullName>
    </submittedName>
</protein>
<dbReference type="EMBL" id="LNQP01000019">
    <property type="protein sequence ID" value="KSU88577.1"/>
    <property type="molecule type" value="Genomic_DNA"/>
</dbReference>
<feature type="coiled-coil region" evidence="4">
    <location>
        <begin position="106"/>
        <end position="181"/>
    </location>
</feature>
<feature type="domain" description="YknX-like alpha-helical hairpin" evidence="5">
    <location>
        <begin position="93"/>
        <end position="177"/>
    </location>
</feature>
<dbReference type="Pfam" id="PF25990">
    <property type="entry name" value="Beta-barrel_YknX"/>
    <property type="match status" value="1"/>
</dbReference>
<dbReference type="Gene3D" id="2.40.30.170">
    <property type="match status" value="1"/>
</dbReference>
<evidence type="ECO:0000256" key="1">
    <source>
        <dbReference type="ARBA" id="ARBA00004196"/>
    </source>
</evidence>
<dbReference type="Pfam" id="PF25989">
    <property type="entry name" value="YknX_C"/>
    <property type="match status" value="1"/>
</dbReference>
<dbReference type="GO" id="GO:0030313">
    <property type="term" value="C:cell envelope"/>
    <property type="evidence" value="ECO:0007669"/>
    <property type="project" value="UniProtKB-SubCell"/>
</dbReference>
<dbReference type="InterPro" id="IPR058636">
    <property type="entry name" value="Beta-barrel_YknX"/>
</dbReference>
<dbReference type="GO" id="GO:0022857">
    <property type="term" value="F:transmembrane transporter activity"/>
    <property type="evidence" value="ECO:0007669"/>
    <property type="project" value="InterPro"/>
</dbReference>
<dbReference type="InterPro" id="IPR058637">
    <property type="entry name" value="YknX-like_C"/>
</dbReference>
<dbReference type="InterPro" id="IPR006143">
    <property type="entry name" value="RND_pump_MFP"/>
</dbReference>
<dbReference type="InterPro" id="IPR058639">
    <property type="entry name" value="BSH_YknX-like"/>
</dbReference>
<dbReference type="RefSeq" id="WP_025910338.1">
    <property type="nucleotide sequence ID" value="NZ_KQ758637.1"/>
</dbReference>
<evidence type="ECO:0000259" key="6">
    <source>
        <dbReference type="Pfam" id="PF25984"/>
    </source>
</evidence>
<evidence type="ECO:0000313" key="10">
    <source>
        <dbReference type="Proteomes" id="UP000053681"/>
    </source>
</evidence>
<dbReference type="PANTHER" id="PTHR32347:SF14">
    <property type="entry name" value="EFFLUX SYSTEM COMPONENT YKNX-RELATED"/>
    <property type="match status" value="1"/>
</dbReference>
<proteinExistence type="inferred from homology"/>
<keyword evidence="3 4" id="KW-0175">Coiled coil</keyword>
<dbReference type="PANTHER" id="PTHR32347">
    <property type="entry name" value="EFFLUX SYSTEM COMPONENT YKNX-RELATED"/>
    <property type="match status" value="1"/>
</dbReference>
<sequence length="373" mass="41229">MKKGIIITVVSLLIVVLIGVNVFKAQKSEDVQVSVTSLKDMTLRSTVMIPGTLKLADEQYVYYQPENGEIEDIKVTEGTRVQVGTPLVTYTNDDLELEKEQNKLGEKSNELQVSSLNKQIAKLKDKQKKLEKELPKEEAKAQIEEERTQLNLDLETAKIEAERNKLERKSLTKKENNLTEKSELAGTVLSVDKEAAHNTSEVQKPLIHIGNTDQYLATGVLSEYDALNIEVGQPVKITSDVVPDKEWEGSVQQVDFLPQQSDAASGGDAANQYPVQVKVTDEGIKSIRPGFKLLLEIETESKKAKAVPSKAIVNEGDEKYVYIVKDGKAVKREVKVGQTTNKSIEIVKGITSKDQIISNPSNELADGVEVTVK</sequence>
<comment type="similarity">
    <text evidence="2">Belongs to the membrane fusion protein (MFP) (TC 8.A.1) family.</text>
</comment>
<feature type="domain" description="YknX-like barrel-sandwich hybrid" evidence="6">
    <location>
        <begin position="59"/>
        <end position="210"/>
    </location>
</feature>
<evidence type="ECO:0000256" key="4">
    <source>
        <dbReference type="SAM" id="Coils"/>
    </source>
</evidence>
<feature type="domain" description="YknX-like beta-barrel" evidence="8">
    <location>
        <begin position="217"/>
        <end position="297"/>
    </location>
</feature>
<accession>A0A0V8JNK8</accession>
<dbReference type="InterPro" id="IPR050465">
    <property type="entry name" value="UPF0194_transport"/>
</dbReference>
<reference evidence="9 10" key="1">
    <citation type="submission" date="2015-11" db="EMBL/GenBank/DDBJ databases">
        <title>Bacillus caseinolyticus sp nov.</title>
        <authorList>
            <person name="Dastager S.G."/>
            <person name="Mawlankar R."/>
        </authorList>
    </citation>
    <scope>NUCLEOTIDE SEQUENCE [LARGE SCALE GENOMIC DNA]</scope>
    <source>
        <strain evidence="9 10">SGD-V-76</strain>
    </source>
</reference>
<evidence type="ECO:0000259" key="7">
    <source>
        <dbReference type="Pfam" id="PF25989"/>
    </source>
</evidence>
<dbReference type="GO" id="GO:0016020">
    <property type="term" value="C:membrane"/>
    <property type="evidence" value="ECO:0007669"/>
    <property type="project" value="InterPro"/>
</dbReference>
<name>A0A0V8JNK8_9BACI</name>
<comment type="caution">
    <text evidence="9">The sequence shown here is derived from an EMBL/GenBank/DDBJ whole genome shotgun (WGS) entry which is preliminary data.</text>
</comment>
<dbReference type="AlphaFoldDB" id="A0A0V8JNK8"/>
<feature type="domain" description="YknX-like C-terminal permuted SH3-like" evidence="7">
    <location>
        <begin position="305"/>
        <end position="372"/>
    </location>
</feature>
<dbReference type="Proteomes" id="UP000053681">
    <property type="component" value="Unassembled WGS sequence"/>
</dbReference>
<comment type="subcellular location">
    <subcellularLocation>
        <location evidence="1">Cell envelope</location>
    </subcellularLocation>
</comment>